<dbReference type="GO" id="GO:0070181">
    <property type="term" value="F:small ribosomal subunit rRNA binding"/>
    <property type="evidence" value="ECO:0007669"/>
    <property type="project" value="TreeGrafter"/>
</dbReference>
<dbReference type="Gene3D" id="3.30.70.60">
    <property type="match status" value="1"/>
</dbReference>
<dbReference type="GO" id="GO:0005737">
    <property type="term" value="C:cytoplasm"/>
    <property type="evidence" value="ECO:0007669"/>
    <property type="project" value="UniProtKB-ARBA"/>
</dbReference>
<keyword evidence="4" id="KW-0694">RNA-binding</keyword>
<evidence type="ECO:0000313" key="5">
    <source>
        <dbReference type="EMBL" id="GCB29413.1"/>
    </source>
</evidence>
<accession>A0A401LD03</accession>
<keyword evidence="4" id="KW-0699">rRNA-binding</keyword>
<proteinExistence type="inferred from homology"/>
<dbReference type="OrthoDB" id="9812702at2"/>
<dbReference type="PANTHER" id="PTHR21011">
    <property type="entry name" value="MITOCHONDRIAL 28S RIBOSOMAL PROTEIN S6"/>
    <property type="match status" value="1"/>
</dbReference>
<dbReference type="Pfam" id="PF01250">
    <property type="entry name" value="Ribosomal_S6"/>
    <property type="match status" value="1"/>
</dbReference>
<dbReference type="GO" id="GO:0003735">
    <property type="term" value="F:structural constituent of ribosome"/>
    <property type="evidence" value="ECO:0007669"/>
    <property type="project" value="InterPro"/>
</dbReference>
<evidence type="ECO:0000256" key="1">
    <source>
        <dbReference type="ARBA" id="ARBA00009512"/>
    </source>
</evidence>
<dbReference type="InterPro" id="IPR020814">
    <property type="entry name" value="Ribosomal_S6_plastid/chlpt"/>
</dbReference>
<protein>
    <recommendedName>
        <fullName evidence="3 4">Small ribosomal subunit protein bS6</fullName>
    </recommendedName>
</protein>
<keyword evidence="6" id="KW-1185">Reference proteome</keyword>
<dbReference type="Proteomes" id="UP000287361">
    <property type="component" value="Unassembled WGS sequence"/>
</dbReference>
<evidence type="ECO:0000256" key="2">
    <source>
        <dbReference type="ARBA" id="ARBA00035104"/>
    </source>
</evidence>
<dbReference type="HAMAP" id="MF_00360">
    <property type="entry name" value="Ribosomal_bS6"/>
    <property type="match status" value="1"/>
</dbReference>
<dbReference type="SUPFAM" id="SSF54995">
    <property type="entry name" value="Ribosomal protein S6"/>
    <property type="match status" value="1"/>
</dbReference>
<gene>
    <name evidence="4 5" type="primary">rpsF</name>
    <name evidence="5" type="ORF">KGMB03357_10740</name>
</gene>
<evidence type="ECO:0000313" key="6">
    <source>
        <dbReference type="Proteomes" id="UP000287361"/>
    </source>
</evidence>
<dbReference type="GO" id="GO:0006412">
    <property type="term" value="P:translation"/>
    <property type="evidence" value="ECO:0007669"/>
    <property type="project" value="UniProtKB-UniRule"/>
</dbReference>
<dbReference type="InterPro" id="IPR000529">
    <property type="entry name" value="Ribosomal_bS6"/>
</dbReference>
<dbReference type="EMBL" id="BHVZ01000001">
    <property type="protein sequence ID" value="GCB29413.1"/>
    <property type="molecule type" value="Genomic_DNA"/>
</dbReference>
<evidence type="ECO:0000256" key="4">
    <source>
        <dbReference type="HAMAP-Rule" id="MF_00360"/>
    </source>
</evidence>
<dbReference type="RefSeq" id="WP_016406869.1">
    <property type="nucleotide sequence ID" value="NZ_DAVZTY010000099.1"/>
</dbReference>
<dbReference type="InterPro" id="IPR014717">
    <property type="entry name" value="Transl_elong_EF1B/ribsomal_bS6"/>
</dbReference>
<name>A0A401LD03_9FIRM</name>
<keyword evidence="4 5" id="KW-0689">Ribosomal protein</keyword>
<dbReference type="GO" id="GO:0005840">
    <property type="term" value="C:ribosome"/>
    <property type="evidence" value="ECO:0007669"/>
    <property type="project" value="UniProtKB-KW"/>
</dbReference>
<dbReference type="GO" id="GO:1990904">
    <property type="term" value="C:ribonucleoprotein complex"/>
    <property type="evidence" value="ECO:0007669"/>
    <property type="project" value="UniProtKB-KW"/>
</dbReference>
<dbReference type="CDD" id="cd00473">
    <property type="entry name" value="bS6"/>
    <property type="match status" value="1"/>
</dbReference>
<comment type="similarity">
    <text evidence="1 4">Belongs to the bacterial ribosomal protein bS6 family.</text>
</comment>
<comment type="function">
    <text evidence="2 4">Binds together with bS18 to 16S ribosomal RNA.</text>
</comment>
<evidence type="ECO:0000256" key="3">
    <source>
        <dbReference type="ARBA" id="ARBA00035294"/>
    </source>
</evidence>
<keyword evidence="4" id="KW-0687">Ribonucleoprotein</keyword>
<reference evidence="5 6" key="1">
    <citation type="submission" date="2018-10" db="EMBL/GenBank/DDBJ databases">
        <title>Draft Genome Sequence of Anaerotignum sp. KCTC 15736.</title>
        <authorList>
            <person name="Choi S.H."/>
            <person name="Kim J.S."/>
            <person name="Kang S.W."/>
            <person name="Lee J.S."/>
            <person name="Park S.H."/>
        </authorList>
    </citation>
    <scope>NUCLEOTIDE SEQUENCE [LARGE SCALE GENOMIC DNA]</scope>
    <source>
        <strain evidence="5 6">KCTC 15736</strain>
    </source>
</reference>
<comment type="caution">
    <text evidence="5">The sequence shown here is derived from an EMBL/GenBank/DDBJ whole genome shotgun (WGS) entry which is preliminary data.</text>
</comment>
<dbReference type="NCBIfam" id="TIGR00166">
    <property type="entry name" value="S6"/>
    <property type="match status" value="1"/>
</dbReference>
<dbReference type="GeneID" id="86194069"/>
<dbReference type="InterPro" id="IPR035980">
    <property type="entry name" value="Ribosomal_bS6_sf"/>
</dbReference>
<sequence>MNKYELALVLSPALDEEGRAAEVAKVQATLERFGAKIEKVDDWGKRKLAYEIAKVNEGFYSFTTFEAPAAAPAEIEARMRIMENVLRYLIIRKDA</sequence>
<dbReference type="AlphaFoldDB" id="A0A401LD03"/>
<dbReference type="PANTHER" id="PTHR21011:SF1">
    <property type="entry name" value="SMALL RIBOSOMAL SUBUNIT PROTEIN BS6M"/>
    <property type="match status" value="1"/>
</dbReference>
<organism evidence="5 6">
    <name type="scientific">Anaerotignum faecicola</name>
    <dbReference type="NCBI Taxonomy" id="2358141"/>
    <lineage>
        <taxon>Bacteria</taxon>
        <taxon>Bacillati</taxon>
        <taxon>Bacillota</taxon>
        <taxon>Clostridia</taxon>
        <taxon>Lachnospirales</taxon>
        <taxon>Anaerotignaceae</taxon>
        <taxon>Anaerotignum</taxon>
    </lineage>
</organism>